<evidence type="ECO:0000259" key="1">
    <source>
        <dbReference type="Pfam" id="PF07411"/>
    </source>
</evidence>
<sequence length="63" mass="6520">MAAKFELFADAAGKIRWRLKAGNGEVIAQSQAYGNRDAAKKGIASVQSNAAGAEVVDLVDAAK</sequence>
<evidence type="ECO:0000313" key="3">
    <source>
        <dbReference type="Proteomes" id="UP000323876"/>
    </source>
</evidence>
<name>A0A5N0DTH2_9NOCA</name>
<comment type="caution">
    <text evidence="2">The sequence shown here is derived from an EMBL/GenBank/DDBJ whole genome shotgun (WGS) entry which is preliminary data.</text>
</comment>
<gene>
    <name evidence="2" type="ORF">F3087_41665</name>
</gene>
<evidence type="ECO:0000313" key="2">
    <source>
        <dbReference type="EMBL" id="KAA8880382.1"/>
    </source>
</evidence>
<dbReference type="InterPro" id="IPR036913">
    <property type="entry name" value="YegP-like_sf"/>
</dbReference>
<organism evidence="2 3">
    <name type="scientific">Nocardia colli</name>
    <dbReference type="NCBI Taxonomy" id="2545717"/>
    <lineage>
        <taxon>Bacteria</taxon>
        <taxon>Bacillati</taxon>
        <taxon>Actinomycetota</taxon>
        <taxon>Actinomycetes</taxon>
        <taxon>Mycobacteriales</taxon>
        <taxon>Nocardiaceae</taxon>
        <taxon>Nocardia</taxon>
    </lineage>
</organism>
<dbReference type="InterPro" id="IPR010879">
    <property type="entry name" value="DUF1508"/>
</dbReference>
<dbReference type="InterPro" id="IPR051141">
    <property type="entry name" value="UPF0339_domain"/>
</dbReference>
<proteinExistence type="predicted"/>
<dbReference type="AlphaFoldDB" id="A0A5N0DTH2"/>
<dbReference type="PANTHER" id="PTHR40606:SF1">
    <property type="entry name" value="UPF0339 PROTEIN YEGP"/>
    <property type="match status" value="1"/>
</dbReference>
<dbReference type="OrthoDB" id="9802792at2"/>
<dbReference type="Proteomes" id="UP000323876">
    <property type="component" value="Unassembled WGS sequence"/>
</dbReference>
<dbReference type="PANTHER" id="PTHR40606">
    <property type="match status" value="1"/>
</dbReference>
<keyword evidence="3" id="KW-1185">Reference proteome</keyword>
<dbReference type="Gene3D" id="2.30.29.80">
    <property type="match status" value="1"/>
</dbReference>
<dbReference type="RefSeq" id="WP_150407706.1">
    <property type="nucleotide sequence ID" value="NZ_VXLC01000035.1"/>
</dbReference>
<accession>A0A5N0DTH2</accession>
<dbReference type="SUPFAM" id="SSF160113">
    <property type="entry name" value="YegP-like"/>
    <property type="match status" value="1"/>
</dbReference>
<protein>
    <submittedName>
        <fullName evidence="2">DUF1508 domain-containing protein</fullName>
    </submittedName>
</protein>
<feature type="domain" description="DUF1508" evidence="1">
    <location>
        <begin position="10"/>
        <end position="57"/>
    </location>
</feature>
<dbReference type="Pfam" id="PF07411">
    <property type="entry name" value="DUF1508"/>
    <property type="match status" value="1"/>
</dbReference>
<reference evidence="2 3" key="1">
    <citation type="submission" date="2019-09" db="EMBL/GenBank/DDBJ databases">
        <authorList>
            <person name="Wang X."/>
        </authorList>
    </citation>
    <scope>NUCLEOTIDE SEQUENCE [LARGE SCALE GENOMIC DNA]</scope>
    <source>
        <strain evidence="2 3">CICC 11023</strain>
    </source>
</reference>
<dbReference type="EMBL" id="VXLC01000035">
    <property type="protein sequence ID" value="KAA8880382.1"/>
    <property type="molecule type" value="Genomic_DNA"/>
</dbReference>